<dbReference type="EMBL" id="JASVWF010000002">
    <property type="protein sequence ID" value="MDL5156234.1"/>
    <property type="molecule type" value="Genomic_DNA"/>
</dbReference>
<comment type="caution">
    <text evidence="3">The sequence shown here is derived from an EMBL/GenBank/DDBJ whole genome shotgun (WGS) entry which is preliminary data.</text>
</comment>
<protein>
    <submittedName>
        <fullName evidence="3">VOC family protein</fullName>
    </submittedName>
</protein>
<dbReference type="InterPro" id="IPR029068">
    <property type="entry name" value="Glyas_Bleomycin-R_OHBP_Dase"/>
</dbReference>
<accession>A0ABT7M6E3</accession>
<evidence type="ECO:0000259" key="2">
    <source>
        <dbReference type="PROSITE" id="PS51819"/>
    </source>
</evidence>
<keyword evidence="4" id="KW-1185">Reference proteome</keyword>
<dbReference type="Gene3D" id="3.10.180.10">
    <property type="entry name" value="2,3-Dihydroxybiphenyl 1,2-Dioxygenase, domain 1"/>
    <property type="match status" value="1"/>
</dbReference>
<dbReference type="Pfam" id="PF00903">
    <property type="entry name" value="Glyoxalase"/>
    <property type="match status" value="1"/>
</dbReference>
<reference evidence="3 4" key="1">
    <citation type="submission" date="2023-06" db="EMBL/GenBank/DDBJ databases">
        <title>Actinomycetospora Odt1-22.</title>
        <authorList>
            <person name="Supong K."/>
        </authorList>
    </citation>
    <scope>NUCLEOTIDE SEQUENCE [LARGE SCALE GENOMIC DNA]</scope>
    <source>
        <strain evidence="3 4">Odt1-22</strain>
    </source>
</reference>
<dbReference type="InterPro" id="IPR051785">
    <property type="entry name" value="MMCE/EMCE_epimerase"/>
</dbReference>
<dbReference type="SUPFAM" id="SSF54593">
    <property type="entry name" value="Glyoxalase/Bleomycin resistance protein/Dihydroxybiphenyl dioxygenase"/>
    <property type="match status" value="1"/>
</dbReference>
<dbReference type="Proteomes" id="UP001231924">
    <property type="component" value="Unassembled WGS sequence"/>
</dbReference>
<dbReference type="InterPro" id="IPR037523">
    <property type="entry name" value="VOC_core"/>
</dbReference>
<dbReference type="InterPro" id="IPR004360">
    <property type="entry name" value="Glyas_Fos-R_dOase_dom"/>
</dbReference>
<keyword evidence="1" id="KW-0479">Metal-binding</keyword>
<evidence type="ECO:0000313" key="3">
    <source>
        <dbReference type="EMBL" id="MDL5156234.1"/>
    </source>
</evidence>
<name>A0ABT7M6E3_9PSEU</name>
<organism evidence="3 4">
    <name type="scientific">Actinomycetospora termitidis</name>
    <dbReference type="NCBI Taxonomy" id="3053470"/>
    <lineage>
        <taxon>Bacteria</taxon>
        <taxon>Bacillati</taxon>
        <taxon>Actinomycetota</taxon>
        <taxon>Actinomycetes</taxon>
        <taxon>Pseudonocardiales</taxon>
        <taxon>Pseudonocardiaceae</taxon>
        <taxon>Actinomycetospora</taxon>
    </lineage>
</organism>
<dbReference type="PANTHER" id="PTHR43048">
    <property type="entry name" value="METHYLMALONYL-COA EPIMERASE"/>
    <property type="match status" value="1"/>
</dbReference>
<evidence type="ECO:0000256" key="1">
    <source>
        <dbReference type="ARBA" id="ARBA00022723"/>
    </source>
</evidence>
<feature type="domain" description="VOC" evidence="2">
    <location>
        <begin position="4"/>
        <end position="142"/>
    </location>
</feature>
<dbReference type="PROSITE" id="PS51819">
    <property type="entry name" value="VOC"/>
    <property type="match status" value="1"/>
</dbReference>
<dbReference type="RefSeq" id="WP_286052491.1">
    <property type="nucleotide sequence ID" value="NZ_JASVWF010000002.1"/>
</dbReference>
<gene>
    <name evidence="3" type="ORF">QRT03_09720</name>
</gene>
<evidence type="ECO:0000313" key="4">
    <source>
        <dbReference type="Proteomes" id="UP001231924"/>
    </source>
</evidence>
<proteinExistence type="predicted"/>
<sequence length="155" mass="16742">MKLPVNHVGITVSDVERSTAFYTSFGGEVMHGGRFGDVGTARALGLSTLDLETRFIRFDGLVLELLQYRAPESRAYSSDNCDVGAAHVAFTVENLPELYDTLRTQGVEFYSEPNPIDSGDYAGGYMVYARDPDGVSVEFLQPGPGHEGAPDAESA</sequence>
<dbReference type="PANTHER" id="PTHR43048:SF3">
    <property type="entry name" value="METHYLMALONYL-COA EPIMERASE, MITOCHONDRIAL"/>
    <property type="match status" value="1"/>
</dbReference>